<evidence type="ECO:0000313" key="3">
    <source>
        <dbReference type="Proteomes" id="UP000762676"/>
    </source>
</evidence>
<dbReference type="AlphaFoldDB" id="A0AAV4E9Z0"/>
<evidence type="ECO:0000256" key="1">
    <source>
        <dbReference type="SAM" id="MobiDB-lite"/>
    </source>
</evidence>
<dbReference type="Proteomes" id="UP000762676">
    <property type="component" value="Unassembled WGS sequence"/>
</dbReference>
<feature type="region of interest" description="Disordered" evidence="1">
    <location>
        <begin position="44"/>
        <end position="73"/>
    </location>
</feature>
<reference evidence="2 3" key="1">
    <citation type="journal article" date="2021" name="Elife">
        <title>Chloroplast acquisition without the gene transfer in kleptoplastic sea slugs, Plakobranchus ocellatus.</title>
        <authorList>
            <person name="Maeda T."/>
            <person name="Takahashi S."/>
            <person name="Yoshida T."/>
            <person name="Shimamura S."/>
            <person name="Takaki Y."/>
            <person name="Nagai Y."/>
            <person name="Toyoda A."/>
            <person name="Suzuki Y."/>
            <person name="Arimoto A."/>
            <person name="Ishii H."/>
            <person name="Satoh N."/>
            <person name="Nishiyama T."/>
            <person name="Hasebe M."/>
            <person name="Maruyama T."/>
            <person name="Minagawa J."/>
            <person name="Obokata J."/>
            <person name="Shigenobu S."/>
        </authorList>
    </citation>
    <scope>NUCLEOTIDE SEQUENCE [LARGE SCALE GENOMIC DNA]</scope>
</reference>
<dbReference type="PANTHER" id="PTHR47331:SF5">
    <property type="entry name" value="RIBONUCLEASE H"/>
    <property type="match status" value="1"/>
</dbReference>
<protein>
    <submittedName>
        <fullName evidence="2">Tas retrotransposon peptidase A16 superfamily</fullName>
    </submittedName>
</protein>
<dbReference type="PANTHER" id="PTHR47331">
    <property type="entry name" value="PHD-TYPE DOMAIN-CONTAINING PROTEIN"/>
    <property type="match status" value="1"/>
</dbReference>
<name>A0AAV4E9Z0_9GAST</name>
<keyword evidence="3" id="KW-1185">Reference proteome</keyword>
<comment type="caution">
    <text evidence="2">The sequence shown here is derived from an EMBL/GenBank/DDBJ whole genome shotgun (WGS) entry which is preliminary data.</text>
</comment>
<accession>A0AAV4E9Z0</accession>
<evidence type="ECO:0000313" key="2">
    <source>
        <dbReference type="EMBL" id="GFR57793.1"/>
    </source>
</evidence>
<dbReference type="EMBL" id="BMAT01010640">
    <property type="protein sequence ID" value="GFR57793.1"/>
    <property type="molecule type" value="Genomic_DNA"/>
</dbReference>
<gene>
    <name evidence="2" type="ORF">ElyMa_005346400</name>
</gene>
<organism evidence="2 3">
    <name type="scientific">Elysia marginata</name>
    <dbReference type="NCBI Taxonomy" id="1093978"/>
    <lineage>
        <taxon>Eukaryota</taxon>
        <taxon>Metazoa</taxon>
        <taxon>Spiralia</taxon>
        <taxon>Lophotrochozoa</taxon>
        <taxon>Mollusca</taxon>
        <taxon>Gastropoda</taxon>
        <taxon>Heterobranchia</taxon>
        <taxon>Euthyneura</taxon>
        <taxon>Panpulmonata</taxon>
        <taxon>Sacoglossa</taxon>
        <taxon>Placobranchoidea</taxon>
        <taxon>Plakobranchidae</taxon>
        <taxon>Elysia</taxon>
    </lineage>
</organism>
<proteinExistence type="predicted"/>
<feature type="region of interest" description="Disordered" evidence="1">
    <location>
        <begin position="150"/>
        <end position="176"/>
    </location>
</feature>
<feature type="compositionally biased region" description="Basic and acidic residues" evidence="1">
    <location>
        <begin position="44"/>
        <end position="57"/>
    </location>
</feature>
<sequence>MVLYRLPESVRLEWARVGEEKESDLEGLLQFLFMEIQRRERSRTFQTQVRDREERKPRATAAALHSASDKRNDGPSCGVCCGKHRTERCFGLKDLEPVARKNKCLEKGLCFICFEKHLSKHCVNKTKCVVCGELHHRLLCTKDQGVLGSSRGTGVGNKEQNQPNLRENENVDPGSNTQVFSARVRKGNDVKQTVLQMVRVKVKGQKQEVQANVPFDRGSDRSYISSSLVKKIGPTPAGQEFVSVALFGDAKSNEPKLRKRHKIQVLCQDESY</sequence>